<gene>
    <name evidence="4" type="ORF">GTP90_05520</name>
</gene>
<dbReference type="SUPFAM" id="SSF51905">
    <property type="entry name" value="FAD/NAD(P)-binding domain"/>
    <property type="match status" value="1"/>
</dbReference>
<dbReference type="Gene3D" id="3.50.50.60">
    <property type="entry name" value="FAD/NAD(P)-binding domain"/>
    <property type="match status" value="2"/>
</dbReference>
<dbReference type="Pfam" id="PF07992">
    <property type="entry name" value="Pyr_redox_2"/>
    <property type="match status" value="1"/>
</dbReference>
<evidence type="ECO:0000256" key="2">
    <source>
        <dbReference type="ARBA" id="ARBA00023002"/>
    </source>
</evidence>
<feature type="domain" description="FAD/NAD(P)-binding" evidence="3">
    <location>
        <begin position="3"/>
        <end position="280"/>
    </location>
</feature>
<dbReference type="RefSeq" id="WP_161082640.1">
    <property type="nucleotide sequence ID" value="NZ_WWCX01000004.1"/>
</dbReference>
<dbReference type="InterPro" id="IPR023753">
    <property type="entry name" value="FAD/NAD-binding_dom"/>
</dbReference>
<reference evidence="4" key="1">
    <citation type="submission" date="2019-12" db="EMBL/GenBank/DDBJ databases">
        <title>Novel species isolated from a subtropical stream in China.</title>
        <authorList>
            <person name="Lu H."/>
        </authorList>
    </citation>
    <scope>NUCLEOTIDE SEQUENCE [LARGE SCALE GENOMIC DNA]</scope>
    <source>
        <strain evidence="4">FT81W</strain>
    </source>
</reference>
<comment type="caution">
    <text evidence="4">The sequence shown here is derived from an EMBL/GenBank/DDBJ whole genome shotgun (WGS) entry which is preliminary data.</text>
</comment>
<evidence type="ECO:0000313" key="5">
    <source>
        <dbReference type="Proteomes" id="UP000447355"/>
    </source>
</evidence>
<evidence type="ECO:0000259" key="3">
    <source>
        <dbReference type="Pfam" id="PF07992"/>
    </source>
</evidence>
<evidence type="ECO:0000256" key="1">
    <source>
        <dbReference type="ARBA" id="ARBA00022630"/>
    </source>
</evidence>
<evidence type="ECO:0000313" key="4">
    <source>
        <dbReference type="EMBL" id="MYM93315.1"/>
    </source>
</evidence>
<proteinExistence type="predicted"/>
<dbReference type="PRINTS" id="PR00368">
    <property type="entry name" value="FADPNR"/>
</dbReference>
<keyword evidence="1" id="KW-0285">Flavoprotein</keyword>
<name>A0A845GIU3_9BURK</name>
<keyword evidence="2" id="KW-0560">Oxidoreductase</keyword>
<dbReference type="Proteomes" id="UP000447355">
    <property type="component" value="Unassembled WGS sequence"/>
</dbReference>
<protein>
    <submittedName>
        <fullName evidence="4">FAD-dependent oxidoreductase</fullName>
    </submittedName>
</protein>
<dbReference type="InterPro" id="IPR050097">
    <property type="entry name" value="Ferredoxin-NADP_redctase_2"/>
</dbReference>
<dbReference type="PRINTS" id="PR00469">
    <property type="entry name" value="PNDRDTASEII"/>
</dbReference>
<organism evidence="4 5">
    <name type="scientific">Duganella vulcania</name>
    <dbReference type="NCBI Taxonomy" id="2692166"/>
    <lineage>
        <taxon>Bacteria</taxon>
        <taxon>Pseudomonadati</taxon>
        <taxon>Pseudomonadota</taxon>
        <taxon>Betaproteobacteria</taxon>
        <taxon>Burkholderiales</taxon>
        <taxon>Oxalobacteraceae</taxon>
        <taxon>Telluria group</taxon>
        <taxon>Duganella</taxon>
    </lineage>
</organism>
<accession>A0A845GIU3</accession>
<dbReference type="InterPro" id="IPR036188">
    <property type="entry name" value="FAD/NAD-bd_sf"/>
</dbReference>
<dbReference type="AlphaFoldDB" id="A0A845GIU3"/>
<dbReference type="GO" id="GO:0016491">
    <property type="term" value="F:oxidoreductase activity"/>
    <property type="evidence" value="ECO:0007669"/>
    <property type="project" value="UniProtKB-KW"/>
</dbReference>
<sequence>MTYDVIVIGGSYAGLSAATQIARTRRPVLVIDSGQRRNRFATHSHGFLGQDGRAAADIAADGKEQLLRYPNAAWAAAKALNIKKEEGSFLIQTDSELIKGKRVILATGVVDELPAIEGLKERWGKTVFHCPYCHGYELNAGRIGVIASGELSMHHAQMLPDWGTVTLFTNQSFIPDEAQRKTLFDRGVTIDENRIRRISGNADVELEDGSTKQMNGLFTLSHTRMASPLAEQAGCAFEAGPLGNFIQVDLMTRKTSVPGIYACGDAARAMGNVALAVADGAQAGVGAHFSLLFPEHMADQ</sequence>
<dbReference type="PANTHER" id="PTHR48105">
    <property type="entry name" value="THIOREDOXIN REDUCTASE 1-RELATED-RELATED"/>
    <property type="match status" value="1"/>
</dbReference>
<dbReference type="EMBL" id="WWCX01000004">
    <property type="protein sequence ID" value="MYM93315.1"/>
    <property type="molecule type" value="Genomic_DNA"/>
</dbReference>